<dbReference type="InterPro" id="IPR013783">
    <property type="entry name" value="Ig-like_fold"/>
</dbReference>
<dbReference type="PROSITE" id="PS50093">
    <property type="entry name" value="PKD"/>
    <property type="match status" value="1"/>
</dbReference>
<evidence type="ECO:0000259" key="1">
    <source>
        <dbReference type="PROSITE" id="PS50093"/>
    </source>
</evidence>
<feature type="domain" description="PKD" evidence="1">
    <location>
        <begin position="39"/>
        <end position="106"/>
    </location>
</feature>
<dbReference type="AlphaFoldDB" id="A0A841I0J7"/>
<comment type="caution">
    <text evidence="2">The sequence shown here is derived from an EMBL/GenBank/DDBJ whole genome shotgun (WGS) entry which is preliminary data.</text>
</comment>
<name>A0A841I0J7_9DEIO</name>
<dbReference type="PANTHER" id="PTHR31157:SF1">
    <property type="entry name" value="SCP DOMAIN-CONTAINING PROTEIN"/>
    <property type="match status" value="1"/>
</dbReference>
<dbReference type="CDD" id="cd00146">
    <property type="entry name" value="PKD"/>
    <property type="match status" value="1"/>
</dbReference>
<gene>
    <name evidence="2" type="ORF">HNR42_002158</name>
</gene>
<sequence length="345" mass="37435">MGRLFLNQKDPLLIVPLRFFPAALALLSVVPAVAASARTLNLTYTYDSTRTAPLTVSFQATSSDPAARFEWDFGDGSRGQGARPVHVYYRPGRYTVQLTATLSGGSVQRGNLELQVLSAGPPVARAVLLPTLEGGLEVSSEGSRTEGPVTRTVWTLAGRSFEGPGLRFPPLNPGNYDLKLRLEAQGTAPLERALRFKLARFTPRADLEESLHRLANSARARGWRCDAQAFGGLSRPALRRSATLDRVARAQAAMMAANHFFAHTSPVDGSDVAARARAAGYRYRLIAENLAMGTLTPETALLGWQRSPGHCRNLMSDVLEVGYGYAQDPADPRVSYWVQVLGTPE</sequence>
<reference evidence="2 3" key="1">
    <citation type="submission" date="2020-08" db="EMBL/GenBank/DDBJ databases">
        <title>Genomic Encyclopedia of Type Strains, Phase IV (KMG-IV): sequencing the most valuable type-strain genomes for metagenomic binning, comparative biology and taxonomic classification.</title>
        <authorList>
            <person name="Goeker M."/>
        </authorList>
    </citation>
    <scope>NUCLEOTIDE SEQUENCE [LARGE SCALE GENOMIC DNA]</scope>
    <source>
        <strain evidence="2 3">DSM 21458</strain>
    </source>
</reference>
<dbReference type="InterPro" id="IPR035986">
    <property type="entry name" value="PKD_dom_sf"/>
</dbReference>
<dbReference type="Proteomes" id="UP000569951">
    <property type="component" value="Unassembled WGS sequence"/>
</dbReference>
<dbReference type="Gene3D" id="3.40.33.10">
    <property type="entry name" value="CAP"/>
    <property type="match status" value="1"/>
</dbReference>
<dbReference type="InterPro" id="IPR022409">
    <property type="entry name" value="PKD/Chitinase_dom"/>
</dbReference>
<dbReference type="InterPro" id="IPR000601">
    <property type="entry name" value="PKD_dom"/>
</dbReference>
<dbReference type="Pfam" id="PF00188">
    <property type="entry name" value="CAP"/>
    <property type="match status" value="1"/>
</dbReference>
<dbReference type="EMBL" id="JACHHG010000007">
    <property type="protein sequence ID" value="MBB6098723.1"/>
    <property type="molecule type" value="Genomic_DNA"/>
</dbReference>
<dbReference type="Gene3D" id="2.60.40.10">
    <property type="entry name" value="Immunoglobulins"/>
    <property type="match status" value="1"/>
</dbReference>
<dbReference type="InterPro" id="IPR014044">
    <property type="entry name" value="CAP_dom"/>
</dbReference>
<dbReference type="SMART" id="SM00089">
    <property type="entry name" value="PKD"/>
    <property type="match status" value="1"/>
</dbReference>
<proteinExistence type="predicted"/>
<keyword evidence="3" id="KW-1185">Reference proteome</keyword>
<dbReference type="CDD" id="cd05379">
    <property type="entry name" value="CAP_bacterial"/>
    <property type="match status" value="1"/>
</dbReference>
<dbReference type="Pfam" id="PF18911">
    <property type="entry name" value="PKD_4"/>
    <property type="match status" value="1"/>
</dbReference>
<evidence type="ECO:0000313" key="2">
    <source>
        <dbReference type="EMBL" id="MBB6098723.1"/>
    </source>
</evidence>
<protein>
    <submittedName>
        <fullName evidence="2">Uncharacterized protein YkwD</fullName>
    </submittedName>
</protein>
<dbReference type="RefSeq" id="WP_183987420.1">
    <property type="nucleotide sequence ID" value="NZ_JACHHG010000007.1"/>
</dbReference>
<accession>A0A841I0J7</accession>
<organism evidence="2 3">
    <name type="scientific">Deinobacterium chartae</name>
    <dbReference type="NCBI Taxonomy" id="521158"/>
    <lineage>
        <taxon>Bacteria</taxon>
        <taxon>Thermotogati</taxon>
        <taxon>Deinococcota</taxon>
        <taxon>Deinococci</taxon>
        <taxon>Deinococcales</taxon>
        <taxon>Deinococcaceae</taxon>
        <taxon>Deinobacterium</taxon>
    </lineage>
</organism>
<dbReference type="PANTHER" id="PTHR31157">
    <property type="entry name" value="SCP DOMAIN-CONTAINING PROTEIN"/>
    <property type="match status" value="1"/>
</dbReference>
<dbReference type="SUPFAM" id="SSF49299">
    <property type="entry name" value="PKD domain"/>
    <property type="match status" value="1"/>
</dbReference>
<dbReference type="SUPFAM" id="SSF55797">
    <property type="entry name" value="PR-1-like"/>
    <property type="match status" value="1"/>
</dbReference>
<dbReference type="InterPro" id="IPR035940">
    <property type="entry name" value="CAP_sf"/>
</dbReference>
<evidence type="ECO:0000313" key="3">
    <source>
        <dbReference type="Proteomes" id="UP000569951"/>
    </source>
</evidence>